<organism evidence="9 10">
    <name type="scientific">Cephus cinctus</name>
    <name type="common">Wheat stem sawfly</name>
    <dbReference type="NCBI Taxonomy" id="211228"/>
    <lineage>
        <taxon>Eukaryota</taxon>
        <taxon>Metazoa</taxon>
        <taxon>Ecdysozoa</taxon>
        <taxon>Arthropoda</taxon>
        <taxon>Hexapoda</taxon>
        <taxon>Insecta</taxon>
        <taxon>Pterygota</taxon>
        <taxon>Neoptera</taxon>
        <taxon>Endopterygota</taxon>
        <taxon>Hymenoptera</taxon>
        <taxon>Cephoidea</taxon>
        <taxon>Cephidae</taxon>
        <taxon>Cephus</taxon>
    </lineage>
</organism>
<dbReference type="PANTHER" id="PTHR46886">
    <property type="entry name" value="INSULIN-LIKE GROWTH FACTOR II"/>
    <property type="match status" value="1"/>
</dbReference>
<name>A0AAJ7RSS5_CEPCN</name>
<dbReference type="PRINTS" id="PR00276">
    <property type="entry name" value="INSULINFAMLY"/>
</dbReference>
<sequence length="232" mass="26482">MMLHGRPFTMDARVRLYFLVLTFVLVVENLFVNVQCAPYRKLQKTQRLCSKSLSQALHMACLGRGYNEPSGEDSYQGSSGPGLVEECCYNPCSLEQLEAYCKPASEERPDRAYNALDAPFTIVNLPYSSVKEMVAQDRPGAMPNHDRLKKRKDRRRDGHPGKKHEGGAREKGDKGRRKWCRCRRRRHKRRRYGKVLQEMVIPSVPAFQVGTTSPEPIDSIVLFPSKSYAGFK</sequence>
<comment type="similarity">
    <text evidence="2 6">Belongs to the insulin family.</text>
</comment>
<evidence type="ECO:0000313" key="9">
    <source>
        <dbReference type="Proteomes" id="UP000694920"/>
    </source>
</evidence>
<evidence type="ECO:0000256" key="2">
    <source>
        <dbReference type="ARBA" id="ARBA00009034"/>
    </source>
</evidence>
<dbReference type="RefSeq" id="XP_024945766.1">
    <property type="nucleotide sequence ID" value="XM_025089998.1"/>
</dbReference>
<evidence type="ECO:0000313" key="10">
    <source>
        <dbReference type="RefSeq" id="XP_024945766.1"/>
    </source>
</evidence>
<dbReference type="GO" id="GO:0005179">
    <property type="term" value="F:hormone activity"/>
    <property type="evidence" value="ECO:0007669"/>
    <property type="project" value="InterPro"/>
</dbReference>
<dbReference type="GO" id="GO:0005576">
    <property type="term" value="C:extracellular region"/>
    <property type="evidence" value="ECO:0007669"/>
    <property type="project" value="UniProtKB-SubCell"/>
</dbReference>
<feature type="region of interest" description="Disordered" evidence="7">
    <location>
        <begin position="134"/>
        <end position="178"/>
    </location>
</feature>
<feature type="domain" description="Insulin-like" evidence="8">
    <location>
        <begin position="46"/>
        <end position="101"/>
    </location>
</feature>
<dbReference type="InterPro" id="IPR022353">
    <property type="entry name" value="Insulin_CS"/>
</dbReference>
<dbReference type="InterPro" id="IPR016179">
    <property type="entry name" value="Insulin-like"/>
</dbReference>
<evidence type="ECO:0000256" key="1">
    <source>
        <dbReference type="ARBA" id="ARBA00004613"/>
    </source>
</evidence>
<reference evidence="10" key="1">
    <citation type="submission" date="2025-08" db="UniProtKB">
        <authorList>
            <consortium name="RefSeq"/>
        </authorList>
    </citation>
    <scope>IDENTIFICATION</scope>
</reference>
<keyword evidence="9" id="KW-1185">Reference proteome</keyword>
<dbReference type="SUPFAM" id="SSF56994">
    <property type="entry name" value="Insulin-like"/>
    <property type="match status" value="1"/>
</dbReference>
<gene>
    <name evidence="10" type="primary">LOC112495098</name>
</gene>
<keyword evidence="5" id="KW-0732">Signal</keyword>
<dbReference type="InterPro" id="IPR036438">
    <property type="entry name" value="Insulin-like_sf"/>
</dbReference>
<proteinExistence type="inferred from homology"/>
<dbReference type="Proteomes" id="UP000694920">
    <property type="component" value="Unplaced"/>
</dbReference>
<comment type="subcellular location">
    <subcellularLocation>
        <location evidence="1 6">Secreted</location>
    </subcellularLocation>
</comment>
<dbReference type="AlphaFoldDB" id="A0AAJ7RSS5"/>
<feature type="compositionally biased region" description="Basic and acidic residues" evidence="7">
    <location>
        <begin position="155"/>
        <end position="173"/>
    </location>
</feature>
<protein>
    <submittedName>
        <fullName evidence="10">Insulin-like growth factor I isoform X1</fullName>
    </submittedName>
</protein>
<dbReference type="SMART" id="SM00078">
    <property type="entry name" value="IlGF"/>
    <property type="match status" value="1"/>
</dbReference>
<evidence type="ECO:0000256" key="5">
    <source>
        <dbReference type="ARBA" id="ARBA00022729"/>
    </source>
</evidence>
<dbReference type="PANTHER" id="PTHR46886:SF1">
    <property type="entry name" value="INSULIN-LIKE GROWTH FACTOR II"/>
    <property type="match status" value="1"/>
</dbReference>
<dbReference type="GeneID" id="112495098"/>
<evidence type="ECO:0000256" key="6">
    <source>
        <dbReference type="RuleBase" id="RU000406"/>
    </source>
</evidence>
<dbReference type="Pfam" id="PF00049">
    <property type="entry name" value="Insulin"/>
    <property type="match status" value="1"/>
</dbReference>
<dbReference type="InterPro" id="IPR022352">
    <property type="entry name" value="Ins/IGF/rlx"/>
</dbReference>
<evidence type="ECO:0000259" key="8">
    <source>
        <dbReference type="SMART" id="SM00078"/>
    </source>
</evidence>
<keyword evidence="4" id="KW-0165">Cleavage on pair of basic residues</keyword>
<dbReference type="KEGG" id="ccin:112495098"/>
<dbReference type="PROSITE" id="PS00262">
    <property type="entry name" value="INSULIN"/>
    <property type="match status" value="1"/>
</dbReference>
<dbReference type="Gene3D" id="1.10.100.10">
    <property type="entry name" value="Insulin-like"/>
    <property type="match status" value="1"/>
</dbReference>
<keyword evidence="3 6" id="KW-0964">Secreted</keyword>
<evidence type="ECO:0000256" key="7">
    <source>
        <dbReference type="SAM" id="MobiDB-lite"/>
    </source>
</evidence>
<evidence type="ECO:0000256" key="4">
    <source>
        <dbReference type="ARBA" id="ARBA00022685"/>
    </source>
</evidence>
<accession>A0AAJ7RSS5</accession>
<evidence type="ECO:0000256" key="3">
    <source>
        <dbReference type="ARBA" id="ARBA00022525"/>
    </source>
</evidence>